<dbReference type="Proteomes" id="UP000054498">
    <property type="component" value="Unassembled WGS sequence"/>
</dbReference>
<keyword evidence="4" id="KW-0378">Hydrolase</keyword>
<dbReference type="EC" id="3.4.14.4" evidence="4"/>
<dbReference type="PANTHER" id="PTHR20870">
    <property type="entry name" value="BARDET-BIEDL SYNDROME 1 PROTEIN"/>
    <property type="match status" value="1"/>
</dbReference>
<evidence type="ECO:0000313" key="5">
    <source>
        <dbReference type="Proteomes" id="UP000054498"/>
    </source>
</evidence>
<dbReference type="GO" id="GO:0034464">
    <property type="term" value="C:BBSome"/>
    <property type="evidence" value="ECO:0007669"/>
    <property type="project" value="InterPro"/>
</dbReference>
<dbReference type="GO" id="GO:0005119">
    <property type="term" value="F:smoothened binding"/>
    <property type="evidence" value="ECO:0007669"/>
    <property type="project" value="TreeGrafter"/>
</dbReference>
<dbReference type="GO" id="GO:0061512">
    <property type="term" value="P:protein localization to cilium"/>
    <property type="evidence" value="ECO:0007669"/>
    <property type="project" value="TreeGrafter"/>
</dbReference>
<dbReference type="GO" id="GO:0008239">
    <property type="term" value="F:dipeptidyl-peptidase activity"/>
    <property type="evidence" value="ECO:0007669"/>
    <property type="project" value="UniProtKB-EC"/>
</dbReference>
<accession>A0A0D2L270</accession>
<dbReference type="InterPro" id="IPR056419">
    <property type="entry name" value="GAE_BBS1"/>
</dbReference>
<proteinExistence type="predicted"/>
<gene>
    <name evidence="4" type="ORF">MNEG_6589</name>
</gene>
<evidence type="ECO:0000259" key="2">
    <source>
        <dbReference type="Pfam" id="PF14779"/>
    </source>
</evidence>
<feature type="region of interest" description="Disordered" evidence="1">
    <location>
        <begin position="1"/>
        <end position="28"/>
    </location>
</feature>
<protein>
    <submittedName>
        <fullName evidence="4">Bardet-Biedl syndrome 1</fullName>
        <ecNumber evidence="4">3.4.14.4</ecNumber>
    </submittedName>
</protein>
<dbReference type="GO" id="GO:1905515">
    <property type="term" value="P:non-motile cilium assembly"/>
    <property type="evidence" value="ECO:0007669"/>
    <property type="project" value="InterPro"/>
</dbReference>
<dbReference type="STRING" id="145388.A0A0D2L270"/>
<dbReference type="GO" id="GO:0005113">
    <property type="term" value="F:patched binding"/>
    <property type="evidence" value="ECO:0007669"/>
    <property type="project" value="TreeGrafter"/>
</dbReference>
<dbReference type="EMBL" id="KK101302">
    <property type="protein sequence ID" value="KIZ01374.1"/>
    <property type="molecule type" value="Genomic_DNA"/>
</dbReference>
<dbReference type="SUPFAM" id="SSF50978">
    <property type="entry name" value="WD40 repeat-like"/>
    <property type="match status" value="1"/>
</dbReference>
<feature type="domain" description="Bardet-Biedl syndrome 1 protein GAE" evidence="3">
    <location>
        <begin position="504"/>
        <end position="597"/>
    </location>
</feature>
<dbReference type="Pfam" id="PF14779">
    <property type="entry name" value="BBS1"/>
    <property type="match status" value="1"/>
</dbReference>
<dbReference type="GO" id="GO:0005930">
    <property type="term" value="C:axoneme"/>
    <property type="evidence" value="ECO:0007669"/>
    <property type="project" value="TreeGrafter"/>
</dbReference>
<evidence type="ECO:0000259" key="3">
    <source>
        <dbReference type="Pfam" id="PF23304"/>
    </source>
</evidence>
<dbReference type="PANTHER" id="PTHR20870:SF0">
    <property type="entry name" value="BARDET-BIEDL SYNDROME 1 PROTEIN"/>
    <property type="match status" value="1"/>
</dbReference>
<dbReference type="GO" id="GO:0005815">
    <property type="term" value="C:microtubule organizing center"/>
    <property type="evidence" value="ECO:0007669"/>
    <property type="project" value="TreeGrafter"/>
</dbReference>
<dbReference type="GeneID" id="25739465"/>
<dbReference type="InterPro" id="IPR032728">
    <property type="entry name" value="BBS1_N"/>
</dbReference>
<feature type="domain" description="Bardet-Biedl syndrome 1 N-terminal" evidence="2">
    <location>
        <begin position="38"/>
        <end position="289"/>
    </location>
</feature>
<sequence>MLGRGDHQHSGGATLQRSTFSLQTRTASGGGDPLRPLWLDAWSDPVAGLSAFSGCMHTCNLFGDGDWRLVVADADKKLKVWKGTQKASEHALLDAPVALTSFTPDGPPPRVPVLAVASGCHVFMFKGLKPFYKFALPLLPCSGEEEQLWQQLDSGSLNPTSACASLAALRDAGMPLSGRGAELLASAAARGEGGAAAFVADSRGQPLGRQSSITCMDAVCQSVDETGAPSCLVLGTEDGRLLILNSAGTAVQHTFVLGCAPSFLALSGTLEAGLKLSATTRDGRLHTLRVGEAGVQPVQLEAQPVGLVRTSNAALVGVMSDVVHCYGGRAGCTRQYSLPQPAPILCMQLLATHTSRLVKCLIVALANGDVRVYHERALVSTHTTAAAAPVMGLVFGRYAREDNTLVTLTRGGGLDIKIMPRTANLEATSAHSGPPPEQDVPLPVPTKTRLYVEQTQRERESAVDMHRLFQRDLVKARLATARALVRVLTDGRGAASHAGGANLSMSASVEGLGPRFRLVLSVTNEGGTAVGGLAVVLRASKQQLVVPLLVPLLQYELRVDIRCLQPAGGAGEVRLVMVPAKGGAPLMSALVRMPLSEPDDVM</sequence>
<dbReference type="RefSeq" id="XP_013900393.1">
    <property type="nucleotide sequence ID" value="XM_014044939.1"/>
</dbReference>
<evidence type="ECO:0000256" key="1">
    <source>
        <dbReference type="SAM" id="MobiDB-lite"/>
    </source>
</evidence>
<evidence type="ECO:0000313" key="4">
    <source>
        <dbReference type="EMBL" id="KIZ01374.1"/>
    </source>
</evidence>
<reference evidence="4 5" key="1">
    <citation type="journal article" date="2013" name="BMC Genomics">
        <title>Reconstruction of the lipid metabolism for the microalga Monoraphidium neglectum from its genome sequence reveals characteristics suitable for biofuel production.</title>
        <authorList>
            <person name="Bogen C."/>
            <person name="Al-Dilaimi A."/>
            <person name="Albersmeier A."/>
            <person name="Wichmann J."/>
            <person name="Grundmann M."/>
            <person name="Rupp O."/>
            <person name="Lauersen K.J."/>
            <person name="Blifernez-Klassen O."/>
            <person name="Kalinowski J."/>
            <person name="Goesmann A."/>
            <person name="Mussgnug J.H."/>
            <person name="Kruse O."/>
        </authorList>
    </citation>
    <scope>NUCLEOTIDE SEQUENCE [LARGE SCALE GENOMIC DNA]</scope>
    <source>
        <strain evidence="4 5">SAG 48.87</strain>
    </source>
</reference>
<feature type="compositionally biased region" description="Polar residues" evidence="1">
    <location>
        <begin position="11"/>
        <end position="27"/>
    </location>
</feature>
<organism evidence="4 5">
    <name type="scientific">Monoraphidium neglectum</name>
    <dbReference type="NCBI Taxonomy" id="145388"/>
    <lineage>
        <taxon>Eukaryota</taxon>
        <taxon>Viridiplantae</taxon>
        <taxon>Chlorophyta</taxon>
        <taxon>core chlorophytes</taxon>
        <taxon>Chlorophyceae</taxon>
        <taxon>CS clade</taxon>
        <taxon>Sphaeropleales</taxon>
        <taxon>Selenastraceae</taxon>
        <taxon>Monoraphidium</taxon>
    </lineage>
</organism>
<keyword evidence="5" id="KW-1185">Reference proteome</keyword>
<dbReference type="OrthoDB" id="10259809at2759"/>
<name>A0A0D2L270_9CHLO</name>
<dbReference type="InterPro" id="IPR036322">
    <property type="entry name" value="WD40_repeat_dom_sf"/>
</dbReference>
<dbReference type="KEGG" id="mng:MNEG_6589"/>
<dbReference type="AlphaFoldDB" id="A0A0D2L270"/>
<dbReference type="InterPro" id="IPR028784">
    <property type="entry name" value="BBS1"/>
</dbReference>
<dbReference type="Pfam" id="PF23304">
    <property type="entry name" value="GAE_BBS1"/>
    <property type="match status" value="1"/>
</dbReference>